<evidence type="ECO:0000313" key="4">
    <source>
        <dbReference type="WBParaSite" id="PTRK_0001458700.1"/>
    </source>
</evidence>
<proteinExistence type="predicted"/>
<evidence type="ECO:0000313" key="3">
    <source>
        <dbReference type="Proteomes" id="UP000038045"/>
    </source>
</evidence>
<dbReference type="AlphaFoldDB" id="A0A0N4ZZW4"/>
<sequence length="398" mass="44714">MITLKSIVLILILFCGILLISCERKGRGRRNKDNGDDLYILLDEISVFSCRGVKNQIKIEENDVNIVNDKGNKVYYIHAPGDYSFHFSKINVLDNFGHLTGELGVTLQVPLLEGPAGIRFDVPYTMIPETGILNQECDEHSGIVERDGKQYCRYCELCNLSSKIEKQLKNNKVLPGLAKGQESPFGPKCGKISSNTYEFKRSISIPGRRDLEKKIKDKVQGIDAEVKKRLNKGRGRFQVFLNLISADQPPITQKAWFDGSEQCRGCGPGNRGDKSNPALSFLYCNTEDCKSAWAQQCLHNSAKIVACYTVEFNYRMTTKYSDVLQFLRENNYPNQETATAPVTEPPTEAPEAPSPVSALGSLSERCVAKMASRLTHLRRYCTIFWNEKLCCQHCEGVC</sequence>
<keyword evidence="2" id="KW-0732">Signal</keyword>
<dbReference type="PROSITE" id="PS51257">
    <property type="entry name" value="PROKAR_LIPOPROTEIN"/>
    <property type="match status" value="1"/>
</dbReference>
<dbReference type="WBParaSite" id="PTRK_0001458700.1">
    <property type="protein sequence ID" value="PTRK_0001458700.1"/>
    <property type="gene ID" value="PTRK_0001458700"/>
</dbReference>
<dbReference type="Proteomes" id="UP000038045">
    <property type="component" value="Unplaced"/>
</dbReference>
<feature type="chain" id="PRO_5005892438" evidence="2">
    <location>
        <begin position="23"/>
        <end position="398"/>
    </location>
</feature>
<keyword evidence="3" id="KW-1185">Reference proteome</keyword>
<organism evidence="3 4">
    <name type="scientific">Parastrongyloides trichosuri</name>
    <name type="common">Possum-specific nematode worm</name>
    <dbReference type="NCBI Taxonomy" id="131310"/>
    <lineage>
        <taxon>Eukaryota</taxon>
        <taxon>Metazoa</taxon>
        <taxon>Ecdysozoa</taxon>
        <taxon>Nematoda</taxon>
        <taxon>Chromadorea</taxon>
        <taxon>Rhabditida</taxon>
        <taxon>Tylenchina</taxon>
        <taxon>Panagrolaimomorpha</taxon>
        <taxon>Strongyloidoidea</taxon>
        <taxon>Strongyloididae</taxon>
        <taxon>Parastrongyloides</taxon>
    </lineage>
</organism>
<evidence type="ECO:0000256" key="1">
    <source>
        <dbReference type="SAM" id="MobiDB-lite"/>
    </source>
</evidence>
<accession>A0A0N4ZZW4</accession>
<feature type="signal peptide" evidence="2">
    <location>
        <begin position="1"/>
        <end position="22"/>
    </location>
</feature>
<feature type="region of interest" description="Disordered" evidence="1">
    <location>
        <begin position="336"/>
        <end position="357"/>
    </location>
</feature>
<name>A0A0N4ZZW4_PARTI</name>
<protein>
    <submittedName>
        <fullName evidence="4">Uncharacterized protein</fullName>
    </submittedName>
</protein>
<evidence type="ECO:0000256" key="2">
    <source>
        <dbReference type="SAM" id="SignalP"/>
    </source>
</evidence>
<reference evidence="4" key="1">
    <citation type="submission" date="2017-02" db="UniProtKB">
        <authorList>
            <consortium name="WormBaseParasite"/>
        </authorList>
    </citation>
    <scope>IDENTIFICATION</scope>
</reference>